<evidence type="ECO:0000256" key="1">
    <source>
        <dbReference type="SAM" id="MobiDB-lite"/>
    </source>
</evidence>
<dbReference type="AlphaFoldDB" id="A0ABD0KQM6"/>
<organism evidence="2 3">
    <name type="scientific">Batillaria attramentaria</name>
    <dbReference type="NCBI Taxonomy" id="370345"/>
    <lineage>
        <taxon>Eukaryota</taxon>
        <taxon>Metazoa</taxon>
        <taxon>Spiralia</taxon>
        <taxon>Lophotrochozoa</taxon>
        <taxon>Mollusca</taxon>
        <taxon>Gastropoda</taxon>
        <taxon>Caenogastropoda</taxon>
        <taxon>Sorbeoconcha</taxon>
        <taxon>Cerithioidea</taxon>
        <taxon>Batillariidae</taxon>
        <taxon>Batillaria</taxon>
    </lineage>
</organism>
<protein>
    <submittedName>
        <fullName evidence="2">Uncharacterized protein</fullName>
    </submittedName>
</protein>
<feature type="region of interest" description="Disordered" evidence="1">
    <location>
        <begin position="83"/>
        <end position="139"/>
    </location>
</feature>
<comment type="caution">
    <text evidence="2">The sequence shown here is derived from an EMBL/GenBank/DDBJ whole genome shotgun (WGS) entry which is preliminary data.</text>
</comment>
<evidence type="ECO:0000313" key="2">
    <source>
        <dbReference type="EMBL" id="KAK7489557.1"/>
    </source>
</evidence>
<dbReference type="EMBL" id="JACVVK020000136">
    <property type="protein sequence ID" value="KAK7489557.1"/>
    <property type="molecule type" value="Genomic_DNA"/>
</dbReference>
<feature type="compositionally biased region" description="Basic residues" evidence="1">
    <location>
        <begin position="109"/>
        <end position="118"/>
    </location>
</feature>
<evidence type="ECO:0000313" key="3">
    <source>
        <dbReference type="Proteomes" id="UP001519460"/>
    </source>
</evidence>
<accession>A0ABD0KQM6</accession>
<gene>
    <name evidence="2" type="ORF">BaRGS_00019191</name>
</gene>
<feature type="compositionally biased region" description="Basic and acidic residues" evidence="1">
    <location>
        <begin position="119"/>
        <end position="131"/>
    </location>
</feature>
<feature type="compositionally biased region" description="Basic and acidic residues" evidence="1">
    <location>
        <begin position="83"/>
        <end position="99"/>
    </location>
</feature>
<reference evidence="2 3" key="1">
    <citation type="journal article" date="2023" name="Sci. Data">
        <title>Genome assembly of the Korean intertidal mud-creeper Batillaria attramentaria.</title>
        <authorList>
            <person name="Patra A.K."/>
            <person name="Ho P.T."/>
            <person name="Jun S."/>
            <person name="Lee S.J."/>
            <person name="Kim Y."/>
            <person name="Won Y.J."/>
        </authorList>
    </citation>
    <scope>NUCLEOTIDE SEQUENCE [LARGE SCALE GENOMIC DNA]</scope>
    <source>
        <strain evidence="2">Wonlab-2016</strain>
    </source>
</reference>
<dbReference type="Proteomes" id="UP001519460">
    <property type="component" value="Unassembled WGS sequence"/>
</dbReference>
<keyword evidence="3" id="KW-1185">Reference proteome</keyword>
<proteinExistence type="predicted"/>
<sequence>MAELLLLLSGDVELNPGPGEEQHGAATATTECTVTNTDTDTAGKDFTIGDVMKVLLGVQKDVAGIKQDGAVVRQILAELEEENKTLKQQDARLTKRVEDSDTESGHTGQTHHTHTRRYGQRDRKPRAESTEKQSSLFQHCGDGEKQLHSLCRTGFQTVEKCIPGEKLVQK</sequence>
<name>A0ABD0KQM6_9CAEN</name>